<organism evidence="2 3">
    <name type="scientific">Heliomicrobium undosum</name>
    <dbReference type="NCBI Taxonomy" id="121734"/>
    <lineage>
        <taxon>Bacteria</taxon>
        <taxon>Bacillati</taxon>
        <taxon>Bacillota</taxon>
        <taxon>Clostridia</taxon>
        <taxon>Eubacteriales</taxon>
        <taxon>Heliobacteriaceae</taxon>
        <taxon>Heliomicrobium</taxon>
    </lineage>
</organism>
<evidence type="ECO:0000256" key="1">
    <source>
        <dbReference type="SAM" id="Phobius"/>
    </source>
</evidence>
<proteinExistence type="predicted"/>
<dbReference type="EMBL" id="WXEY01000024">
    <property type="protein sequence ID" value="MZP31067.1"/>
    <property type="molecule type" value="Genomic_DNA"/>
</dbReference>
<sequence length="173" mass="19905">MTPFADKGSAGERMLKWRKVILLTIATPLLFIAIFAFVIGSKFFFLCPLGWKESNPLDNAKDKHLPPTRISIIACDQDENIAGPKQLLTDDPSVIRKITDELDSLVITNLKDLPKKEPYYELHYEREPSELVYPFRYYPRSDIVNFCGPTEYGDITSFRASQELKKQIREKGF</sequence>
<evidence type="ECO:0000313" key="3">
    <source>
        <dbReference type="Proteomes" id="UP000463470"/>
    </source>
</evidence>
<keyword evidence="3" id="KW-1185">Reference proteome</keyword>
<dbReference type="Proteomes" id="UP000463470">
    <property type="component" value="Unassembled WGS sequence"/>
</dbReference>
<gene>
    <name evidence="2" type="ORF">GTO91_15230</name>
</gene>
<protein>
    <submittedName>
        <fullName evidence="2">Uncharacterized protein</fullName>
    </submittedName>
</protein>
<keyword evidence="1" id="KW-0472">Membrane</keyword>
<dbReference type="AlphaFoldDB" id="A0A845L372"/>
<name>A0A845L372_9FIRM</name>
<dbReference type="OrthoDB" id="9984945at2"/>
<dbReference type="RefSeq" id="WP_161259587.1">
    <property type="nucleotide sequence ID" value="NZ_WXEY01000024.1"/>
</dbReference>
<evidence type="ECO:0000313" key="2">
    <source>
        <dbReference type="EMBL" id="MZP31067.1"/>
    </source>
</evidence>
<keyword evidence="1" id="KW-1133">Transmembrane helix</keyword>
<accession>A0A845L372</accession>
<feature type="transmembrane region" description="Helical" evidence="1">
    <location>
        <begin position="20"/>
        <end position="45"/>
    </location>
</feature>
<comment type="caution">
    <text evidence="2">The sequence shown here is derived from an EMBL/GenBank/DDBJ whole genome shotgun (WGS) entry which is preliminary data.</text>
</comment>
<reference evidence="2 3" key="1">
    <citation type="submission" date="2020-01" db="EMBL/GenBank/DDBJ databases">
        <title>Whole-genome sequence of Heliobacterium undosum DSM 13378.</title>
        <authorList>
            <person name="Kyndt J.A."/>
            <person name="Meyer T.E."/>
        </authorList>
    </citation>
    <scope>NUCLEOTIDE SEQUENCE [LARGE SCALE GENOMIC DNA]</scope>
    <source>
        <strain evidence="2 3">DSM 13378</strain>
    </source>
</reference>
<keyword evidence="1" id="KW-0812">Transmembrane</keyword>